<dbReference type="InterPro" id="IPR041117">
    <property type="entry name" value="SoxA_A3"/>
</dbReference>
<dbReference type="Gene3D" id="3.30.1360.120">
    <property type="entry name" value="Probable tRNA modification gtpase trme, domain 1"/>
    <property type="match status" value="1"/>
</dbReference>
<dbReference type="GO" id="GO:0046653">
    <property type="term" value="P:tetrahydrofolate metabolic process"/>
    <property type="evidence" value="ECO:0007669"/>
    <property type="project" value="InterPro"/>
</dbReference>
<dbReference type="EMBL" id="CP001751">
    <property type="protein sequence ID" value="ADE39299.1"/>
    <property type="molecule type" value="Genomic_DNA"/>
</dbReference>
<dbReference type="InterPro" id="IPR041854">
    <property type="entry name" value="BFD-like_2Fe2S-bd_dom_sf"/>
</dbReference>
<dbReference type="RefSeq" id="WP_013045928.1">
    <property type="nucleotide sequence ID" value="NC_014010.1"/>
</dbReference>
<dbReference type="NCBIfam" id="TIGR01372">
    <property type="entry name" value="soxA"/>
    <property type="match status" value="1"/>
</dbReference>
<dbReference type="eggNOG" id="COG0404">
    <property type="taxonomic scope" value="Bacteria"/>
</dbReference>
<feature type="domain" description="Aminomethyltransferase C-terminal" evidence="5">
    <location>
        <begin position="919"/>
        <end position="1005"/>
    </location>
</feature>
<reference evidence="7 8" key="1">
    <citation type="journal article" date="2010" name="J. Bacteriol.">
        <title>Complete genome sequence of "Candidatus Puniceispirillum marinum" IMCC1322, a representative of the SAR116 clade in the Alphaproteobacteria.</title>
        <authorList>
            <person name="Oh H.M."/>
            <person name="Kwon K.K."/>
            <person name="Kang I."/>
            <person name="Kang S.G."/>
            <person name="Lee J.H."/>
            <person name="Kim S.J."/>
            <person name="Cho J.C."/>
        </authorList>
    </citation>
    <scope>NUCLEOTIDE SEQUENCE [LARGE SCALE GENOMIC DNA]</scope>
    <source>
        <strain evidence="7 8">IMCC1322</strain>
    </source>
</reference>
<feature type="domain" description="GCVT N-terminal" evidence="3">
    <location>
        <begin position="628"/>
        <end position="899"/>
    </location>
</feature>
<dbReference type="InterPro" id="IPR013977">
    <property type="entry name" value="GcvT_C"/>
</dbReference>
<dbReference type="PANTHER" id="PTHR43757:SF2">
    <property type="entry name" value="AMINOMETHYLTRANSFERASE, MITOCHONDRIAL"/>
    <property type="match status" value="1"/>
</dbReference>
<dbReference type="InterPro" id="IPR029043">
    <property type="entry name" value="GcvT/YgfZ_C"/>
</dbReference>
<dbReference type="SUPFAM" id="SSF103025">
    <property type="entry name" value="Folate-binding domain"/>
    <property type="match status" value="1"/>
</dbReference>
<dbReference type="SUPFAM" id="SSF101790">
    <property type="entry name" value="Aminomethyltransferase beta-barrel domain"/>
    <property type="match status" value="1"/>
</dbReference>
<dbReference type="InterPro" id="IPR036188">
    <property type="entry name" value="FAD/NAD-bd_sf"/>
</dbReference>
<dbReference type="PANTHER" id="PTHR43757">
    <property type="entry name" value="AMINOMETHYLTRANSFERASE"/>
    <property type="match status" value="1"/>
</dbReference>
<keyword evidence="2 7" id="KW-0560">Oxidoreductase</keyword>
<feature type="domain" description="FAD/NAD(P)-binding" evidence="4">
    <location>
        <begin position="180"/>
        <end position="445"/>
    </location>
</feature>
<dbReference type="InterPro" id="IPR006277">
    <property type="entry name" value="Sarcosine_oxidase_asu"/>
</dbReference>
<sequence>MAFGKSKSPAAQTSRNATMGRVNRAKPISFTFDGRLYQGYEGDTLASALLANNVHLVGRSFKYHRPRGILSAGSEEPNALIRLGKGAYAEPNLRATQIELFDGLYAESQNRFPSLDVDVGAVNSLLARFFPAGFYYKTFMWPASLWMTYEHVIRNAAGLGKVADDHNDPDRYEKTNAHCDVLIAGGGASGLMAALQAGRSGARVILADEQNEFGGWLLSENDVEIDGDPASTWIAKTVATLTTMPEVTLLPRTTVFGYMDSNYLTLNERVTDHLEERPAHLPRQRLWKVRAKQVVLAQGAHERPLVFSGNDLPGVMMAGAVRSYINRYGVVPGNRTAVFTNNDDAYRTALALHEAGAYVTVVDLRPEPRGALITAVKRAGIDVLTGHAVTIAHGGKRIARIEVAPVNKDATKVVGDQDYFDVDLLAMSGGLSPAVHLHSQARGKLQWDDTKLCFKPSSVHEACFNAGACNGNFDLVTAMKDGMRNGTKAALAAGFKCKDADMPDVATFKQSWRPLAAWKITNGSDAGKGPKAFVDFQNDVTATDIGIAAREGYQSVEHLKRYTTMGMGTDQGKTSNINALAILADALESEIPEVGTTTFRMPYTPTNIGAIAGRDIGALFDPVRLTRMDDWHRNAGARFEHVGQWMRAWYYPKDGESMSDAVNREVRAARVSAGLLDASTLGKIDIQGKDAAEFLNRIYTNSWSKLAVGKCRYGLMLKDDGMVMDDGVTTRLGENHFHMTTTTGGAAGVLDWMEEWLQTEWPELDVYLTSVTEQWAVATLSGPKAAKILKDAQIDIDLSASNFPFMSMQDCHIGGIPARIFRISFTGELSFEINVHARHGLALWTHLMKAGKAHDITPYGTEAMHVLRAEKGFIIVGQETDGSVTPTDLNMDWIVSKQKPDFIGKRALARQSMALENRKQLVGLQTKDPKRVIVEGAHVVVDPDQPMPMEMLGQVTSSYYSPNVNRSIAMAMLKGGHKMMGQTVYLPMLDGDVIEAEITDTVFFDPKGERIDG</sequence>
<dbReference type="InterPro" id="IPR028896">
    <property type="entry name" value="GcvT/YgfZ/DmdA"/>
</dbReference>
<dbReference type="Gene3D" id="3.50.50.60">
    <property type="entry name" value="FAD/NAD(P)-binding domain"/>
    <property type="match status" value="2"/>
</dbReference>
<evidence type="ECO:0000256" key="1">
    <source>
        <dbReference type="ARBA" id="ARBA00008609"/>
    </source>
</evidence>
<dbReference type="Pfam" id="PF01571">
    <property type="entry name" value="GCV_T"/>
    <property type="match status" value="1"/>
</dbReference>
<evidence type="ECO:0000259" key="3">
    <source>
        <dbReference type="Pfam" id="PF01571"/>
    </source>
</evidence>
<dbReference type="PRINTS" id="PR00368">
    <property type="entry name" value="FADPNR"/>
</dbReference>
<dbReference type="Proteomes" id="UP000007460">
    <property type="component" value="Chromosome"/>
</dbReference>
<evidence type="ECO:0000259" key="6">
    <source>
        <dbReference type="Pfam" id="PF17806"/>
    </source>
</evidence>
<accession>D5BSQ2</accession>
<dbReference type="SUPFAM" id="SSF51905">
    <property type="entry name" value="FAD/NAD(P)-binding domain"/>
    <property type="match status" value="1"/>
</dbReference>
<dbReference type="InterPro" id="IPR023753">
    <property type="entry name" value="FAD/NAD-binding_dom"/>
</dbReference>
<dbReference type="Pfam" id="PF17806">
    <property type="entry name" value="SO_alpha_A3"/>
    <property type="match status" value="1"/>
</dbReference>
<dbReference type="InterPro" id="IPR027266">
    <property type="entry name" value="TrmE/GcvT-like"/>
</dbReference>
<gene>
    <name evidence="7" type="ordered locus">SAR116_1056</name>
</gene>
<dbReference type="Pfam" id="PF13510">
    <property type="entry name" value="Fer2_4"/>
    <property type="match status" value="1"/>
</dbReference>
<dbReference type="EC" id="1.5.3.1" evidence="7"/>
<dbReference type="Pfam" id="PF08669">
    <property type="entry name" value="GCV_T_C"/>
    <property type="match status" value="1"/>
</dbReference>
<dbReference type="AlphaFoldDB" id="D5BSQ2"/>
<dbReference type="HOGENOM" id="CLU_011963_0_0_5"/>
<evidence type="ECO:0000259" key="5">
    <source>
        <dbReference type="Pfam" id="PF08669"/>
    </source>
</evidence>
<proteinExistence type="inferred from homology"/>
<comment type="similarity">
    <text evidence="1">Belongs to the GcvT family.</text>
</comment>
<evidence type="ECO:0000256" key="2">
    <source>
        <dbReference type="ARBA" id="ARBA00023002"/>
    </source>
</evidence>
<evidence type="ECO:0000259" key="4">
    <source>
        <dbReference type="Pfam" id="PF07992"/>
    </source>
</evidence>
<dbReference type="GO" id="GO:0008115">
    <property type="term" value="F:sarcosine oxidase activity"/>
    <property type="evidence" value="ECO:0007669"/>
    <property type="project" value="UniProtKB-EC"/>
</dbReference>
<dbReference type="InterPro" id="IPR006222">
    <property type="entry name" value="GCVT_N"/>
</dbReference>
<evidence type="ECO:0000313" key="8">
    <source>
        <dbReference type="Proteomes" id="UP000007460"/>
    </source>
</evidence>
<dbReference type="Pfam" id="PF07992">
    <property type="entry name" value="Pyr_redox_2"/>
    <property type="match status" value="1"/>
</dbReference>
<dbReference type="PRINTS" id="PR00411">
    <property type="entry name" value="PNDRDTASEI"/>
</dbReference>
<dbReference type="Gene3D" id="3.10.20.440">
    <property type="entry name" value="2Fe-2S iron-sulphur cluster binding domain, sarcosine oxidase, alpha subunit, N-terminal domain"/>
    <property type="match status" value="1"/>
</dbReference>
<protein>
    <submittedName>
        <fullName evidence="7">Sarcosine oxidase, alpha subunit</fullName>
        <ecNumber evidence="7">1.5.3.1</ecNumber>
    </submittedName>
</protein>
<name>D5BSQ2_PUNMI</name>
<feature type="domain" description="SoxA A3" evidence="6">
    <location>
        <begin position="531"/>
        <end position="614"/>
    </location>
</feature>
<dbReference type="STRING" id="488538.SAR116_1056"/>
<dbReference type="KEGG" id="apb:SAR116_1056"/>
<dbReference type="PIRSF" id="PIRSF037980">
    <property type="entry name" value="SoxA"/>
    <property type="match status" value="1"/>
</dbReference>
<organism evidence="7 8">
    <name type="scientific">Puniceispirillum marinum (strain IMCC1322)</name>
    <dbReference type="NCBI Taxonomy" id="488538"/>
    <lineage>
        <taxon>Bacteria</taxon>
        <taxon>Pseudomonadati</taxon>
        <taxon>Pseudomonadota</taxon>
        <taxon>Alphaproteobacteria</taxon>
        <taxon>Candidatus Puniceispirillales</taxon>
        <taxon>Candidatus Puniceispirillaceae</taxon>
        <taxon>Candidatus Puniceispirillum</taxon>
    </lineage>
</organism>
<dbReference type="InterPro" id="IPR042204">
    <property type="entry name" value="2Fe-2S-bd_N"/>
</dbReference>
<evidence type="ECO:0000313" key="7">
    <source>
        <dbReference type="EMBL" id="ADE39299.1"/>
    </source>
</evidence>
<keyword evidence="8" id="KW-1185">Reference proteome</keyword>
<dbReference type="OrthoDB" id="5287468at2"/>
<dbReference type="eggNOG" id="COG0446">
    <property type="taxonomic scope" value="Bacteria"/>
</dbReference>
<dbReference type="Gene3D" id="1.10.10.1100">
    <property type="entry name" value="BFD-like [2Fe-2S]-binding domain"/>
    <property type="match status" value="1"/>
</dbReference>